<evidence type="ECO:0000256" key="1">
    <source>
        <dbReference type="SAM" id="MobiDB-lite"/>
    </source>
</evidence>
<comment type="caution">
    <text evidence="2">The sequence shown here is derived from an EMBL/GenBank/DDBJ whole genome shotgun (WGS) entry which is preliminary data.</text>
</comment>
<gene>
    <name evidence="2" type="ORF">ACFFX0_12755</name>
</gene>
<organism evidence="2 3">
    <name type="scientific">Citricoccus parietis</name>
    <dbReference type="NCBI Taxonomy" id="592307"/>
    <lineage>
        <taxon>Bacteria</taxon>
        <taxon>Bacillati</taxon>
        <taxon>Actinomycetota</taxon>
        <taxon>Actinomycetes</taxon>
        <taxon>Micrococcales</taxon>
        <taxon>Micrococcaceae</taxon>
        <taxon>Citricoccus</taxon>
    </lineage>
</organism>
<evidence type="ECO:0000313" key="3">
    <source>
        <dbReference type="Proteomes" id="UP001589575"/>
    </source>
</evidence>
<dbReference type="EMBL" id="JBHMFI010000001">
    <property type="protein sequence ID" value="MFB9072027.1"/>
    <property type="molecule type" value="Genomic_DNA"/>
</dbReference>
<proteinExistence type="predicted"/>
<evidence type="ECO:0000313" key="2">
    <source>
        <dbReference type="EMBL" id="MFB9072027.1"/>
    </source>
</evidence>
<name>A0ABV5FZD0_9MICC</name>
<reference evidence="2 3" key="1">
    <citation type="submission" date="2024-09" db="EMBL/GenBank/DDBJ databases">
        <authorList>
            <person name="Sun Q."/>
            <person name="Mori K."/>
        </authorList>
    </citation>
    <scope>NUCLEOTIDE SEQUENCE [LARGE SCALE GENOMIC DNA]</scope>
    <source>
        <strain evidence="2 3">CCM 7609</strain>
    </source>
</reference>
<sequence length="194" mass="19625">MRHDRLRGQLHEPFLGFLVPLHLGGGLIGPGPFRSSACAGLFTRTGLVACAGFTGAGALVSTGPGVCISIVAIELPVDGQGGGGTVVVLAVHLSRGHGDRAVHVLQVRQRLGELLGDVLGLRCQGHGGVVARGDRSGQGRGGLLRCGAGITETAGGGQHQGDREAEHRRGTAEAGGTERTGGPAGRLERTGTAR</sequence>
<dbReference type="Proteomes" id="UP001589575">
    <property type="component" value="Unassembled WGS sequence"/>
</dbReference>
<feature type="region of interest" description="Disordered" evidence="1">
    <location>
        <begin position="153"/>
        <end position="194"/>
    </location>
</feature>
<accession>A0ABV5FZD0</accession>
<feature type="compositionally biased region" description="Basic and acidic residues" evidence="1">
    <location>
        <begin position="160"/>
        <end position="171"/>
    </location>
</feature>
<protein>
    <submittedName>
        <fullName evidence="2">Uncharacterized protein</fullName>
    </submittedName>
</protein>
<keyword evidence="3" id="KW-1185">Reference proteome</keyword>